<evidence type="ECO:0000256" key="1">
    <source>
        <dbReference type="SAM" id="MobiDB-lite"/>
    </source>
</evidence>
<reference evidence="2 3" key="1">
    <citation type="journal article" date="2024" name="IMA Fungus">
        <title>Apiospora arundinis, a panoply of carbohydrate-active enzymes and secondary metabolites.</title>
        <authorList>
            <person name="Sorensen T."/>
            <person name="Petersen C."/>
            <person name="Muurmann A.T."/>
            <person name="Christiansen J.V."/>
            <person name="Brundto M.L."/>
            <person name="Overgaard C.K."/>
            <person name="Boysen A.T."/>
            <person name="Wollenberg R.D."/>
            <person name="Larsen T.O."/>
            <person name="Sorensen J.L."/>
            <person name="Nielsen K.L."/>
            <person name="Sondergaard T.E."/>
        </authorList>
    </citation>
    <scope>NUCLEOTIDE SEQUENCE [LARGE SCALE GENOMIC DNA]</scope>
    <source>
        <strain evidence="2 3">AAU 773</strain>
    </source>
</reference>
<sequence length="520" mass="58094">MSSQAINTYSQLAADEANLVWCGHMPCIGASSKGCDCHNNEDTDAFYNPLLPPNAPLRLRYDGGQPQVVERRISFLDGGLASGYSTDQDEKTTTGKLDDEKATMGKSDDEVSISTGHQSTKKPGFFRNIPARIHKLLPHDPCSPPSYEASQVEANCSKKVDPVAPSAELVAANDEPMSPHPFWSKAMLASSSNPDISYYPGQNPRALSAWKRVTPNLLTVDAVPITKLPFDNGSFATLAPMHHTLPYHLGFYHLAWMRESMEKMETWKGCAHLLDCRGKSLPSQETPGYTWSSEVYYSQSFLQKQEITYRVNAQSTGARDINITMCPHITVSLADVRVTDEEDGIVASAHLSHSPGRYDGDKGIYWESDPGRGILAELHNCTTCQCDLEQVLDIRGHELRVRFTVYRDLGSGVGRFDPYWSSHLTGGECPLKRHSKFRYDDATRKIVRQTVLGTYGMHWRVWGVAYRLRRPNLHAVTFTLANSYYNVLVEIEAGDRKAEEKCSKGHAPRYIDNYYLASTN</sequence>
<proteinExistence type="predicted"/>
<comment type="caution">
    <text evidence="2">The sequence shown here is derived from an EMBL/GenBank/DDBJ whole genome shotgun (WGS) entry which is preliminary data.</text>
</comment>
<feature type="region of interest" description="Disordered" evidence="1">
    <location>
        <begin position="80"/>
        <end position="124"/>
    </location>
</feature>
<keyword evidence="3" id="KW-1185">Reference proteome</keyword>
<dbReference type="EMBL" id="JAPCWZ010000005">
    <property type="protein sequence ID" value="KAK8863128.1"/>
    <property type="molecule type" value="Genomic_DNA"/>
</dbReference>
<accession>A0ABR2IIN9</accession>
<dbReference type="Proteomes" id="UP001390339">
    <property type="component" value="Unassembled WGS sequence"/>
</dbReference>
<organism evidence="2 3">
    <name type="scientific">Apiospora arundinis</name>
    <dbReference type="NCBI Taxonomy" id="335852"/>
    <lineage>
        <taxon>Eukaryota</taxon>
        <taxon>Fungi</taxon>
        <taxon>Dikarya</taxon>
        <taxon>Ascomycota</taxon>
        <taxon>Pezizomycotina</taxon>
        <taxon>Sordariomycetes</taxon>
        <taxon>Xylariomycetidae</taxon>
        <taxon>Amphisphaeriales</taxon>
        <taxon>Apiosporaceae</taxon>
        <taxon>Apiospora</taxon>
    </lineage>
</organism>
<evidence type="ECO:0000313" key="2">
    <source>
        <dbReference type="EMBL" id="KAK8863128.1"/>
    </source>
</evidence>
<evidence type="ECO:0000313" key="3">
    <source>
        <dbReference type="Proteomes" id="UP001390339"/>
    </source>
</evidence>
<gene>
    <name evidence="2" type="ORF">PGQ11_009363</name>
</gene>
<protein>
    <submittedName>
        <fullName evidence="2">Uncharacterized protein</fullName>
    </submittedName>
</protein>
<feature type="compositionally biased region" description="Basic and acidic residues" evidence="1">
    <location>
        <begin position="88"/>
        <end position="109"/>
    </location>
</feature>
<name>A0ABR2IIN9_9PEZI</name>